<comment type="function">
    <text evidence="10 12">Specifically methylates the N3 position of the uracil ring of uridine 1498 (m3U1498) in 16S rRNA. Acts on the fully assembled 30S ribosomal subunit.</text>
</comment>
<reference evidence="15 16" key="1">
    <citation type="journal article" date="2020" name="mSystems">
        <title>Defining Genomic and Predicted Metabolic Features of the Acetobacterium Genus.</title>
        <authorList>
            <person name="Ross D.E."/>
            <person name="Marshall C.W."/>
            <person name="Gulliver D."/>
            <person name="May H.D."/>
            <person name="Norman R.S."/>
        </authorList>
    </citation>
    <scope>NUCLEOTIDE SEQUENCE [LARGE SCALE GENOMIC DNA]</scope>
    <source>
        <strain evidence="15 16">DSM 8238</strain>
    </source>
</reference>
<dbReference type="InterPro" id="IPR029028">
    <property type="entry name" value="Alpha/beta_knot_MTases"/>
</dbReference>
<dbReference type="PANTHER" id="PTHR30027">
    <property type="entry name" value="RIBOSOMAL RNA SMALL SUBUNIT METHYLTRANSFERASE E"/>
    <property type="match status" value="1"/>
</dbReference>
<feature type="domain" description="Ribosomal RNA small subunit methyltransferase E PUA-like" evidence="14">
    <location>
        <begin position="19"/>
        <end position="61"/>
    </location>
</feature>
<dbReference type="EMBL" id="WJBC01000028">
    <property type="protein sequence ID" value="MBC3805423.1"/>
    <property type="molecule type" value="Genomic_DNA"/>
</dbReference>
<name>A0ABR6WYA5_9FIRM</name>
<evidence type="ECO:0000256" key="5">
    <source>
        <dbReference type="ARBA" id="ARBA00022490"/>
    </source>
</evidence>
<evidence type="ECO:0000256" key="11">
    <source>
        <dbReference type="ARBA" id="ARBA00047944"/>
    </source>
</evidence>
<dbReference type="GO" id="GO:0008168">
    <property type="term" value="F:methyltransferase activity"/>
    <property type="evidence" value="ECO:0007669"/>
    <property type="project" value="UniProtKB-KW"/>
</dbReference>
<dbReference type="GO" id="GO:0032259">
    <property type="term" value="P:methylation"/>
    <property type="evidence" value="ECO:0007669"/>
    <property type="project" value="UniProtKB-KW"/>
</dbReference>
<keyword evidence="7 12" id="KW-0489">Methyltransferase</keyword>
<dbReference type="InterPro" id="IPR046887">
    <property type="entry name" value="RsmE_PUA-like"/>
</dbReference>
<dbReference type="Gene3D" id="3.40.1280.10">
    <property type="match status" value="1"/>
</dbReference>
<organism evidence="15 16">
    <name type="scientific">Acetobacterium fimetarium</name>
    <dbReference type="NCBI Taxonomy" id="52691"/>
    <lineage>
        <taxon>Bacteria</taxon>
        <taxon>Bacillati</taxon>
        <taxon>Bacillota</taxon>
        <taxon>Clostridia</taxon>
        <taxon>Eubacteriales</taxon>
        <taxon>Eubacteriaceae</taxon>
        <taxon>Acetobacterium</taxon>
    </lineage>
</organism>
<dbReference type="InterPro" id="IPR006700">
    <property type="entry name" value="RsmE"/>
</dbReference>
<evidence type="ECO:0000259" key="13">
    <source>
        <dbReference type="Pfam" id="PF04452"/>
    </source>
</evidence>
<dbReference type="InterPro" id="IPR029026">
    <property type="entry name" value="tRNA_m1G_MTases_N"/>
</dbReference>
<evidence type="ECO:0000256" key="3">
    <source>
        <dbReference type="ARBA" id="ARBA00012328"/>
    </source>
</evidence>
<dbReference type="InterPro" id="IPR046886">
    <property type="entry name" value="RsmE_MTase_dom"/>
</dbReference>
<keyword evidence="8 12" id="KW-0808">Transferase</keyword>
<evidence type="ECO:0000313" key="16">
    <source>
        <dbReference type="Proteomes" id="UP000603234"/>
    </source>
</evidence>
<gene>
    <name evidence="15" type="ORF">GH808_13475</name>
</gene>
<comment type="subcellular location">
    <subcellularLocation>
        <location evidence="1 12">Cytoplasm</location>
    </subcellularLocation>
</comment>
<dbReference type="RefSeq" id="WP_186843312.1">
    <property type="nucleotide sequence ID" value="NZ_WJBC01000028.1"/>
</dbReference>
<dbReference type="InterPro" id="IPR015947">
    <property type="entry name" value="PUA-like_sf"/>
</dbReference>
<evidence type="ECO:0000256" key="7">
    <source>
        <dbReference type="ARBA" id="ARBA00022603"/>
    </source>
</evidence>
<evidence type="ECO:0000256" key="2">
    <source>
        <dbReference type="ARBA" id="ARBA00005528"/>
    </source>
</evidence>
<protein>
    <recommendedName>
        <fullName evidence="4 12">Ribosomal RNA small subunit methyltransferase E</fullName>
        <ecNumber evidence="3 12">2.1.1.193</ecNumber>
    </recommendedName>
</protein>
<evidence type="ECO:0000256" key="6">
    <source>
        <dbReference type="ARBA" id="ARBA00022552"/>
    </source>
</evidence>
<dbReference type="Pfam" id="PF20260">
    <property type="entry name" value="PUA_4"/>
    <property type="match status" value="1"/>
</dbReference>
<keyword evidence="16" id="KW-1185">Reference proteome</keyword>
<dbReference type="PIRSF" id="PIRSF015601">
    <property type="entry name" value="MTase_slr0722"/>
    <property type="match status" value="1"/>
</dbReference>
<evidence type="ECO:0000256" key="1">
    <source>
        <dbReference type="ARBA" id="ARBA00004496"/>
    </source>
</evidence>
<evidence type="ECO:0000256" key="10">
    <source>
        <dbReference type="ARBA" id="ARBA00025699"/>
    </source>
</evidence>
<dbReference type="Pfam" id="PF04452">
    <property type="entry name" value="Methyltrans_RNA"/>
    <property type="match status" value="1"/>
</dbReference>
<comment type="catalytic activity">
    <reaction evidence="11 12">
        <text>uridine(1498) in 16S rRNA + S-adenosyl-L-methionine = N(3)-methyluridine(1498) in 16S rRNA + S-adenosyl-L-homocysteine + H(+)</text>
        <dbReference type="Rhea" id="RHEA:42920"/>
        <dbReference type="Rhea" id="RHEA-COMP:10283"/>
        <dbReference type="Rhea" id="RHEA-COMP:10284"/>
        <dbReference type="ChEBI" id="CHEBI:15378"/>
        <dbReference type="ChEBI" id="CHEBI:57856"/>
        <dbReference type="ChEBI" id="CHEBI:59789"/>
        <dbReference type="ChEBI" id="CHEBI:65315"/>
        <dbReference type="ChEBI" id="CHEBI:74502"/>
        <dbReference type="EC" id="2.1.1.193"/>
    </reaction>
</comment>
<keyword evidence="6 12" id="KW-0698">rRNA processing</keyword>
<evidence type="ECO:0000256" key="9">
    <source>
        <dbReference type="ARBA" id="ARBA00022691"/>
    </source>
</evidence>
<feature type="domain" description="Ribosomal RNA small subunit methyltransferase E methyltransferase" evidence="13">
    <location>
        <begin position="76"/>
        <end position="244"/>
    </location>
</feature>
<dbReference type="SUPFAM" id="SSF88697">
    <property type="entry name" value="PUA domain-like"/>
    <property type="match status" value="1"/>
</dbReference>
<sequence>MHRFFVQPGQIADRQMIIAGEDFRHITKVLRLGKGDLIEVCDGQGTDYLVALESPASDSISGSIRETYPAQGETADMQITLFQGLPKGTKMEVIIQKSVELGVHQIVPFSSVRAVAQIKDKKDKKIERWQRIAYEAAKQSKRGIVPAVKAPQSVKEILAHASDYDLLLLAYEDESRQTLKGVLTQFAGENVAAAPLQIGVIIGPEGGFDITEVDQCQEAGAVSVSLGKRILRTETAGMVVLSQLNFWQEGMINKR</sequence>
<keyword evidence="9 12" id="KW-0949">S-adenosyl-L-methionine</keyword>
<dbReference type="PANTHER" id="PTHR30027:SF3">
    <property type="entry name" value="16S RRNA (URACIL(1498)-N(3))-METHYLTRANSFERASE"/>
    <property type="match status" value="1"/>
</dbReference>
<accession>A0ABR6WYA5</accession>
<proteinExistence type="inferred from homology"/>
<comment type="similarity">
    <text evidence="2 12">Belongs to the RNA methyltransferase RsmE family.</text>
</comment>
<evidence type="ECO:0000256" key="8">
    <source>
        <dbReference type="ARBA" id="ARBA00022679"/>
    </source>
</evidence>
<keyword evidence="5 12" id="KW-0963">Cytoplasm</keyword>
<dbReference type="CDD" id="cd18084">
    <property type="entry name" value="RsmE-like"/>
    <property type="match status" value="1"/>
</dbReference>
<evidence type="ECO:0000256" key="12">
    <source>
        <dbReference type="PIRNR" id="PIRNR015601"/>
    </source>
</evidence>
<dbReference type="SUPFAM" id="SSF75217">
    <property type="entry name" value="alpha/beta knot"/>
    <property type="match status" value="1"/>
</dbReference>
<evidence type="ECO:0000259" key="14">
    <source>
        <dbReference type="Pfam" id="PF20260"/>
    </source>
</evidence>
<comment type="caution">
    <text evidence="15">The sequence shown here is derived from an EMBL/GenBank/DDBJ whole genome shotgun (WGS) entry which is preliminary data.</text>
</comment>
<dbReference type="Gene3D" id="2.40.240.20">
    <property type="entry name" value="Hypothetical PUA domain-like, domain 1"/>
    <property type="match status" value="1"/>
</dbReference>
<dbReference type="NCBIfam" id="TIGR00046">
    <property type="entry name" value="RsmE family RNA methyltransferase"/>
    <property type="match status" value="1"/>
</dbReference>
<evidence type="ECO:0000313" key="15">
    <source>
        <dbReference type="EMBL" id="MBC3805423.1"/>
    </source>
</evidence>
<dbReference type="EC" id="2.1.1.193" evidence="3 12"/>
<dbReference type="Proteomes" id="UP000603234">
    <property type="component" value="Unassembled WGS sequence"/>
</dbReference>
<evidence type="ECO:0000256" key="4">
    <source>
        <dbReference type="ARBA" id="ARBA00013673"/>
    </source>
</evidence>